<sequence length="236" mass="28150">MIVHRTKKDKESTRGFTRVDNDYLHNPNLSIKAKGLFTFLLSLPDNFNPSISYIQTKMTDGYASIRATLNELIEFGYIDEVEVDQEKKNLRFYDYTLYECGKDEVYRKSIDSIEENNTPYTENPKLITTDITTKIESLYIRDLKDLELVKDDLLENRHKLIKYFRSNKIYLTESKFITRGRAFFEHLELTGNYKNKTVIELREYFINYTKSHYRFGKFRGTEDSEPKPPYYKIRLD</sequence>
<organism evidence="1 2">
    <name type="scientific">Profundicola chukchiensis</name>
    <dbReference type="NCBI Taxonomy" id="2961959"/>
    <lineage>
        <taxon>Bacteria</taxon>
        <taxon>Pseudomonadati</taxon>
        <taxon>Bacteroidota</taxon>
        <taxon>Flavobacteriia</taxon>
        <taxon>Flavobacteriales</taxon>
        <taxon>Weeksellaceae</taxon>
        <taxon>Profundicola</taxon>
    </lineage>
</organism>
<protein>
    <submittedName>
        <fullName evidence="1">Helix-turn-helix domain-containing protein</fullName>
    </submittedName>
</protein>
<dbReference type="RefSeq" id="WP_304421160.1">
    <property type="nucleotide sequence ID" value="NZ_JANCMU010000007.1"/>
</dbReference>
<comment type="caution">
    <text evidence="1">The sequence shown here is derived from an EMBL/GenBank/DDBJ whole genome shotgun (WGS) entry which is preliminary data.</text>
</comment>
<evidence type="ECO:0000313" key="1">
    <source>
        <dbReference type="EMBL" id="MDG4946846.1"/>
    </source>
</evidence>
<evidence type="ECO:0000313" key="2">
    <source>
        <dbReference type="Proteomes" id="UP001152599"/>
    </source>
</evidence>
<gene>
    <name evidence="1" type="ORF">NMK71_10500</name>
</gene>
<dbReference type="AlphaFoldDB" id="A0A9X4RVM0"/>
<accession>A0A9X4RVM0</accession>
<reference evidence="1" key="1">
    <citation type="submission" date="2022-07" db="EMBL/GenBank/DDBJ databases">
        <title>Description and genome-wide analysis of Profundicola chukchiensis gen. nov., sp. nov., marine bacteria isolated from bottom sediments of the Chukchi Sea.</title>
        <authorList>
            <person name="Romanenko L."/>
            <person name="Otstavnykh N."/>
            <person name="Kurilenko V."/>
            <person name="Eremeev V."/>
            <person name="Velansky P."/>
            <person name="Mikhailov V."/>
            <person name="Isaeva M."/>
        </authorList>
    </citation>
    <scope>NUCLEOTIDE SEQUENCE</scope>
    <source>
        <strain evidence="1">KMM 9713</strain>
    </source>
</reference>
<name>A0A9X4RVM0_9FLAO</name>
<dbReference type="EMBL" id="JANCMU010000007">
    <property type="protein sequence ID" value="MDG4946846.1"/>
    <property type="molecule type" value="Genomic_DNA"/>
</dbReference>
<keyword evidence="2" id="KW-1185">Reference proteome</keyword>
<proteinExistence type="predicted"/>
<dbReference type="Proteomes" id="UP001152599">
    <property type="component" value="Unassembled WGS sequence"/>
</dbReference>